<dbReference type="PANTHER" id="PTHR42928">
    <property type="entry name" value="TRICARBOXYLATE-BINDING PROTEIN"/>
    <property type="match status" value="1"/>
</dbReference>
<sequence>MVRSPARRHPGAAGGVFPVQRRSLLALGAGLVLAAPALAQAPYPDRPITMILSYAAGGGTDAAARTLARFLERDLGQPIVVVNRPGAGGEIGWSELARAKPDGYSIGFANTPGILTVPIERPQARFRLEDFAPIANIVDDPGGVWVLADSPYRTLGDLVEAARKAPGTIGYGTTGIGSDDQLAMLALERQTGVTFLHVPFAGSSQVRTALLSRNLPVAVMNMAEGVADGRQGLIWPLAQLGPRRWEAMPEVPTARELGFEVVEGSMRGVVAPAGVPRPILDRLAGSVRRAVEDPEFQKAAQQQSLPLRFLGPDEYRAELLALRAGYEKLWAVHPWKE</sequence>
<dbReference type="AlphaFoldDB" id="A0A4R4D3T7"/>
<dbReference type="EMBL" id="SKBM01000031">
    <property type="protein sequence ID" value="TCZ54645.1"/>
    <property type="molecule type" value="Genomic_DNA"/>
</dbReference>
<comment type="caution">
    <text evidence="2">The sequence shown here is derived from an EMBL/GenBank/DDBJ whole genome shotgun (WGS) entry which is preliminary data.</text>
</comment>
<dbReference type="Pfam" id="PF03401">
    <property type="entry name" value="TctC"/>
    <property type="match status" value="1"/>
</dbReference>
<proteinExistence type="inferred from homology"/>
<evidence type="ECO:0000256" key="1">
    <source>
        <dbReference type="ARBA" id="ARBA00006987"/>
    </source>
</evidence>
<comment type="similarity">
    <text evidence="1">Belongs to the UPF0065 (bug) family.</text>
</comment>
<gene>
    <name evidence="2" type="ORF">EXY23_22925</name>
</gene>
<dbReference type="CDD" id="cd07012">
    <property type="entry name" value="PBP2_Bug_TTT"/>
    <property type="match status" value="1"/>
</dbReference>
<dbReference type="OrthoDB" id="7250553at2"/>
<dbReference type="Gene3D" id="3.40.190.10">
    <property type="entry name" value="Periplasmic binding protein-like II"/>
    <property type="match status" value="1"/>
</dbReference>
<dbReference type="PIRSF" id="PIRSF017082">
    <property type="entry name" value="YflP"/>
    <property type="match status" value="1"/>
</dbReference>
<reference evidence="2 3" key="1">
    <citation type="submission" date="2019-03" db="EMBL/GenBank/DDBJ databases">
        <title>Paracraurococcus aquatilis NE82 genome sequence.</title>
        <authorList>
            <person name="Zhao Y."/>
            <person name="Du Z."/>
        </authorList>
    </citation>
    <scope>NUCLEOTIDE SEQUENCE [LARGE SCALE GENOMIC DNA]</scope>
    <source>
        <strain evidence="2 3">NE82</strain>
    </source>
</reference>
<keyword evidence="3" id="KW-1185">Reference proteome</keyword>
<dbReference type="Proteomes" id="UP000295023">
    <property type="component" value="Unassembled WGS sequence"/>
</dbReference>
<dbReference type="InterPro" id="IPR042100">
    <property type="entry name" value="Bug_dom1"/>
</dbReference>
<dbReference type="SUPFAM" id="SSF53850">
    <property type="entry name" value="Periplasmic binding protein-like II"/>
    <property type="match status" value="1"/>
</dbReference>
<protein>
    <submittedName>
        <fullName evidence="2">Tripartite tricarboxylate transporter substrate binding protein</fullName>
    </submittedName>
</protein>
<organism evidence="2 3">
    <name type="scientific">Roseicella aquatilis</name>
    <dbReference type="NCBI Taxonomy" id="2527868"/>
    <lineage>
        <taxon>Bacteria</taxon>
        <taxon>Pseudomonadati</taxon>
        <taxon>Pseudomonadota</taxon>
        <taxon>Alphaproteobacteria</taxon>
        <taxon>Acetobacterales</taxon>
        <taxon>Roseomonadaceae</taxon>
        <taxon>Roseicella</taxon>
    </lineage>
</organism>
<dbReference type="InterPro" id="IPR005064">
    <property type="entry name" value="BUG"/>
</dbReference>
<name>A0A4R4D3T7_9PROT</name>
<dbReference type="PANTHER" id="PTHR42928:SF5">
    <property type="entry name" value="BLR1237 PROTEIN"/>
    <property type="match status" value="1"/>
</dbReference>
<evidence type="ECO:0000313" key="3">
    <source>
        <dbReference type="Proteomes" id="UP000295023"/>
    </source>
</evidence>
<evidence type="ECO:0000313" key="2">
    <source>
        <dbReference type="EMBL" id="TCZ54645.1"/>
    </source>
</evidence>
<accession>A0A4R4D3T7</accession>
<dbReference type="Gene3D" id="3.40.190.150">
    <property type="entry name" value="Bordetella uptake gene, domain 1"/>
    <property type="match status" value="1"/>
</dbReference>